<evidence type="ECO:0000313" key="7">
    <source>
        <dbReference type="EMBL" id="OQE08386.1"/>
    </source>
</evidence>
<gene>
    <name evidence="7" type="ORF">PENVUL_c010G07735</name>
</gene>
<dbReference type="InterPro" id="IPR051439">
    <property type="entry name" value="XlnR/Xlr1"/>
</dbReference>
<organism evidence="7 8">
    <name type="scientific">Penicillium vulpinum</name>
    <dbReference type="NCBI Taxonomy" id="29845"/>
    <lineage>
        <taxon>Eukaryota</taxon>
        <taxon>Fungi</taxon>
        <taxon>Dikarya</taxon>
        <taxon>Ascomycota</taxon>
        <taxon>Pezizomycotina</taxon>
        <taxon>Eurotiomycetes</taxon>
        <taxon>Eurotiomycetidae</taxon>
        <taxon>Eurotiales</taxon>
        <taxon>Aspergillaceae</taxon>
        <taxon>Penicillium</taxon>
    </lineage>
</organism>
<dbReference type="STRING" id="29845.A0A1V6S3F3"/>
<dbReference type="SMART" id="SM00906">
    <property type="entry name" value="Fungal_trans"/>
    <property type="match status" value="1"/>
</dbReference>
<dbReference type="GO" id="GO:0003677">
    <property type="term" value="F:DNA binding"/>
    <property type="evidence" value="ECO:0007669"/>
    <property type="project" value="UniProtKB-KW"/>
</dbReference>
<proteinExistence type="predicted"/>
<dbReference type="GO" id="GO:0008270">
    <property type="term" value="F:zinc ion binding"/>
    <property type="evidence" value="ECO:0007669"/>
    <property type="project" value="InterPro"/>
</dbReference>
<dbReference type="Proteomes" id="UP000191518">
    <property type="component" value="Unassembled WGS sequence"/>
</dbReference>
<comment type="caution">
    <text evidence="7">The sequence shown here is derived from an EMBL/GenBank/DDBJ whole genome shotgun (WGS) entry which is preliminary data.</text>
</comment>
<protein>
    <recommendedName>
        <fullName evidence="6">Xylanolytic transcriptional activator regulatory domain-containing protein</fullName>
    </recommendedName>
</protein>
<dbReference type="AlphaFoldDB" id="A0A1V6S3F3"/>
<dbReference type="EMBL" id="MDYP01000010">
    <property type="protein sequence ID" value="OQE08386.1"/>
    <property type="molecule type" value="Genomic_DNA"/>
</dbReference>
<evidence type="ECO:0000256" key="4">
    <source>
        <dbReference type="ARBA" id="ARBA00023163"/>
    </source>
</evidence>
<keyword evidence="3" id="KW-0238">DNA-binding</keyword>
<keyword evidence="1" id="KW-0862">Zinc</keyword>
<reference evidence="8" key="1">
    <citation type="journal article" date="2017" name="Nat. Microbiol.">
        <title>Global analysis of biosynthetic gene clusters reveals vast potential of secondary metabolite production in Penicillium species.</title>
        <authorList>
            <person name="Nielsen J.C."/>
            <person name="Grijseels S."/>
            <person name="Prigent S."/>
            <person name="Ji B."/>
            <person name="Dainat J."/>
            <person name="Nielsen K.F."/>
            <person name="Frisvad J.C."/>
            <person name="Workman M."/>
            <person name="Nielsen J."/>
        </authorList>
    </citation>
    <scope>NUCLEOTIDE SEQUENCE [LARGE SCALE GENOMIC DNA]</scope>
    <source>
        <strain evidence="8">IBT 29486</strain>
    </source>
</reference>
<accession>A0A1V6S3F3</accession>
<evidence type="ECO:0000256" key="1">
    <source>
        <dbReference type="ARBA" id="ARBA00022833"/>
    </source>
</evidence>
<dbReference type="InterPro" id="IPR007219">
    <property type="entry name" value="XnlR_reg_dom"/>
</dbReference>
<sequence length="489" mass="56814">MDHYTDHDSSSTLHLTRYKACRLLEHYYTSPNQEFHSLLIRRERLLNQHNPRPTLPTLLLSILCVACFMPSYDLAPDVSERTTKERAALGRYLFDKLIYHFHPRTLPDANHVFDDALTAFLMTSISPSEKSVESTLHYWLTFLVSIVQEQQLHKDAPNLSEDEKEERRRLWWSTYIIDRHASLSFNGRPRIADQECQILPIPCPDMTWMQQGLLPTYTDEQTNEIHTLTYRVTNLDMLGIFLPLSKILGEILEHRFLSEHPTFNMNGKFLLEIRQNIVQNLEQWFHSFAGLVGPNFCMIADPECELSPASEIPKVAYYGLHMYHCMFVLLHGPMDVVRMHQDHAWQASSDFLIVGEHAVVCANVARHILRVDPQLRLMYRFFGTYFLQSSFIFLILAQKLGRQSDDLILRNCAINLQVLDMFVATTNMDYQRIFAKFLRRALSYNMAHSSSADVSEDNQPLAEVLDPEMLAYRWIPGYRGLQINPTASE</sequence>
<evidence type="ECO:0000259" key="6">
    <source>
        <dbReference type="SMART" id="SM00906"/>
    </source>
</evidence>
<keyword evidence="4" id="KW-0804">Transcription</keyword>
<keyword evidence="8" id="KW-1185">Reference proteome</keyword>
<dbReference type="CDD" id="cd12148">
    <property type="entry name" value="fungal_TF_MHR"/>
    <property type="match status" value="1"/>
</dbReference>
<keyword evidence="5" id="KW-0539">Nucleus</keyword>
<dbReference type="GO" id="GO:0006351">
    <property type="term" value="P:DNA-templated transcription"/>
    <property type="evidence" value="ECO:0007669"/>
    <property type="project" value="InterPro"/>
</dbReference>
<evidence type="ECO:0000313" key="8">
    <source>
        <dbReference type="Proteomes" id="UP000191518"/>
    </source>
</evidence>
<feature type="domain" description="Xylanolytic transcriptional activator regulatory" evidence="6">
    <location>
        <begin position="136"/>
        <end position="206"/>
    </location>
</feature>
<dbReference type="PANTHER" id="PTHR47663">
    <property type="entry name" value="XYLANOLYTIC TRANSCRIPTIONAL ACTIVATOR XLNR-RELATED"/>
    <property type="match status" value="1"/>
</dbReference>
<evidence type="ECO:0000256" key="3">
    <source>
        <dbReference type="ARBA" id="ARBA00023125"/>
    </source>
</evidence>
<name>A0A1V6S3F3_9EURO</name>
<keyword evidence="2" id="KW-0805">Transcription regulation</keyword>
<dbReference type="PANTHER" id="PTHR47663:SF1">
    <property type="entry name" value="XYLANOLYTIC TRANSCRIPTIONAL ACTIVATOR XLNR-RELATED"/>
    <property type="match status" value="1"/>
</dbReference>
<dbReference type="Pfam" id="PF04082">
    <property type="entry name" value="Fungal_trans"/>
    <property type="match status" value="1"/>
</dbReference>
<evidence type="ECO:0000256" key="2">
    <source>
        <dbReference type="ARBA" id="ARBA00023015"/>
    </source>
</evidence>
<evidence type="ECO:0000256" key="5">
    <source>
        <dbReference type="ARBA" id="ARBA00023242"/>
    </source>
</evidence>